<evidence type="ECO:0000259" key="1">
    <source>
        <dbReference type="Pfam" id="PF01551"/>
    </source>
</evidence>
<feature type="domain" description="M23ase beta-sheet core" evidence="1">
    <location>
        <begin position="191"/>
        <end position="283"/>
    </location>
</feature>
<dbReference type="PANTHER" id="PTHR21666">
    <property type="entry name" value="PEPTIDASE-RELATED"/>
    <property type="match status" value="1"/>
</dbReference>
<dbReference type="GO" id="GO:0004222">
    <property type="term" value="F:metalloendopeptidase activity"/>
    <property type="evidence" value="ECO:0007669"/>
    <property type="project" value="TreeGrafter"/>
</dbReference>
<evidence type="ECO:0000313" key="2">
    <source>
        <dbReference type="EMBL" id="QUH30122.1"/>
    </source>
</evidence>
<dbReference type="Pfam" id="PF01551">
    <property type="entry name" value="Peptidase_M23"/>
    <property type="match status" value="1"/>
</dbReference>
<dbReference type="EMBL" id="CP058561">
    <property type="protein sequence ID" value="QUH30122.1"/>
    <property type="molecule type" value="Genomic_DNA"/>
</dbReference>
<dbReference type="InterPro" id="IPR050570">
    <property type="entry name" value="Cell_wall_metabolism_enzyme"/>
</dbReference>
<dbReference type="Proteomes" id="UP000677305">
    <property type="component" value="Chromosome"/>
</dbReference>
<dbReference type="InterPro" id="IPR016047">
    <property type="entry name" value="M23ase_b-sheet_dom"/>
</dbReference>
<dbReference type="RefSeq" id="WP_212690338.1">
    <property type="nucleotide sequence ID" value="NZ_CP058561.1"/>
</dbReference>
<dbReference type="SUPFAM" id="SSF51261">
    <property type="entry name" value="Duplicated hybrid motif"/>
    <property type="match status" value="1"/>
</dbReference>
<dbReference type="KEGG" id="vgu:HYG85_14845"/>
<gene>
    <name evidence="2" type="ORF">HYG85_14845</name>
</gene>
<dbReference type="InterPro" id="IPR011055">
    <property type="entry name" value="Dup_hybrid_motif"/>
</dbReference>
<dbReference type="CDD" id="cd12797">
    <property type="entry name" value="M23_peptidase"/>
    <property type="match status" value="1"/>
</dbReference>
<dbReference type="AlphaFoldDB" id="A0A8J8MBW9"/>
<organism evidence="2 3">
    <name type="scientific">Vallitalea guaymasensis</name>
    <dbReference type="NCBI Taxonomy" id="1185412"/>
    <lineage>
        <taxon>Bacteria</taxon>
        <taxon>Bacillati</taxon>
        <taxon>Bacillota</taxon>
        <taxon>Clostridia</taxon>
        <taxon>Lachnospirales</taxon>
        <taxon>Vallitaleaceae</taxon>
        <taxon>Vallitalea</taxon>
    </lineage>
</organism>
<proteinExistence type="predicted"/>
<sequence length="363" mass="41180">MAYVTGKHSTYYGPSMTFLRAGSVCNENVTVLWIEGSYYFIEYNISGGLKKRAYVKSNAIPSPGAIPSKTWRTTCDRYILSEGDVYTCQASSYSSHNTRGKKICTIAKGTRVTYFSTEKPNGWAFIEFEYLNMQKVRGYYWAGYMGSSKPYLSTDDFRSYKQYDYIPAGYPMAGYSLSQGFNDKTTRRKGHLGYDIIGGTEAGAIHKGTVVDIRTQYSQHDGVGKAVVLEHEINGEIFYSNYLHLRSIGVEKGDIVYKNQRVGTIGDTGSEPAVHLHLAVYTDHPLIIISGYCSGGKFHPYTFEKTCKISTYTLNKYPLYFYGSTERDYEKKYPRCKGLRYYDPYGVISTEARLISEYRNTLM</sequence>
<accession>A0A8J8MBW9</accession>
<name>A0A8J8MBW9_9FIRM</name>
<protein>
    <submittedName>
        <fullName evidence="2">M23 family metallopeptidase</fullName>
    </submittedName>
</protein>
<reference evidence="2 3" key="1">
    <citation type="submission" date="2020-07" db="EMBL/GenBank/DDBJ databases">
        <title>Vallitalea guaymasensis genome.</title>
        <authorList>
            <person name="Postec A."/>
        </authorList>
    </citation>
    <scope>NUCLEOTIDE SEQUENCE [LARGE SCALE GENOMIC DNA]</scope>
    <source>
        <strain evidence="2 3">Ra1766G1</strain>
    </source>
</reference>
<evidence type="ECO:0000313" key="3">
    <source>
        <dbReference type="Proteomes" id="UP000677305"/>
    </source>
</evidence>
<dbReference type="PANTHER" id="PTHR21666:SF270">
    <property type="entry name" value="MUREIN HYDROLASE ACTIVATOR ENVC"/>
    <property type="match status" value="1"/>
</dbReference>
<keyword evidence="3" id="KW-1185">Reference proteome</keyword>
<dbReference type="Gene3D" id="2.70.70.10">
    <property type="entry name" value="Glucose Permease (Domain IIA)"/>
    <property type="match status" value="1"/>
</dbReference>